<keyword evidence="3" id="KW-1185">Reference proteome</keyword>
<feature type="transmembrane region" description="Helical" evidence="1">
    <location>
        <begin position="53"/>
        <end position="74"/>
    </location>
</feature>
<evidence type="ECO:0008006" key="4">
    <source>
        <dbReference type="Google" id="ProtNLM"/>
    </source>
</evidence>
<organism evidence="2 3">
    <name type="scientific">Saccharothrix ecbatanensis</name>
    <dbReference type="NCBI Taxonomy" id="1105145"/>
    <lineage>
        <taxon>Bacteria</taxon>
        <taxon>Bacillati</taxon>
        <taxon>Actinomycetota</taxon>
        <taxon>Actinomycetes</taxon>
        <taxon>Pseudonocardiales</taxon>
        <taxon>Pseudonocardiaceae</taxon>
        <taxon>Saccharothrix</taxon>
    </lineage>
</organism>
<dbReference type="RefSeq" id="WP_184920289.1">
    <property type="nucleotide sequence ID" value="NZ_JACHMO010000001.1"/>
</dbReference>
<feature type="transmembrane region" description="Helical" evidence="1">
    <location>
        <begin position="211"/>
        <end position="239"/>
    </location>
</feature>
<dbReference type="AlphaFoldDB" id="A0A7W9M0N2"/>
<evidence type="ECO:0000313" key="3">
    <source>
        <dbReference type="Proteomes" id="UP000552097"/>
    </source>
</evidence>
<name>A0A7W9M0N2_9PSEU</name>
<gene>
    <name evidence="2" type="ORF">F4560_002897</name>
</gene>
<keyword evidence="1" id="KW-1133">Transmembrane helix</keyword>
<keyword evidence="1" id="KW-0812">Transmembrane</keyword>
<accession>A0A7W9M0N2</accession>
<dbReference type="EMBL" id="JACHMO010000001">
    <property type="protein sequence ID" value="MBB5803129.1"/>
    <property type="molecule type" value="Genomic_DNA"/>
</dbReference>
<feature type="transmembrane region" description="Helical" evidence="1">
    <location>
        <begin position="80"/>
        <end position="98"/>
    </location>
</feature>
<sequence>MSLSDSADLRTGPDEAEVRERLRALPGFLQLPLTYLIGKPHVGQRGLRLTPSFHLLAGLFSTALGVTVSASALLLGIPPWFIGIPLGWAITLHGLRNLRMMIFHQCAHRNMWRHKKIDARVGKLLACALVVQNFDAYAAEHVTDHHAAHHMTLRDPTVQAILLGLGLHPGMSRRAMWRTLVMKLCSPVFHVRFTVSRIQSYWIGGSVRSRIALVAGWAAMIALTTTTGTLHVLALAWIVPLTVFFQISNTLRLCVKHTFPARDHTATGRERFAGLTNAIFLCSYPPPAELPGPRRAIGWLRWWAATVFVHFPNRYLVLTGDTVCHDYHHRKPMARDWPDYVFARQRDLEAGHPGWPPYTAAWGLRAAIDRVFNSLSFADLDVYRPELVNGVTRRQLFAAFDD</sequence>
<keyword evidence="1" id="KW-0472">Membrane</keyword>
<dbReference type="Proteomes" id="UP000552097">
    <property type="component" value="Unassembled WGS sequence"/>
</dbReference>
<evidence type="ECO:0000256" key="1">
    <source>
        <dbReference type="SAM" id="Phobius"/>
    </source>
</evidence>
<reference evidence="2 3" key="1">
    <citation type="submission" date="2020-08" db="EMBL/GenBank/DDBJ databases">
        <title>Sequencing the genomes of 1000 actinobacteria strains.</title>
        <authorList>
            <person name="Klenk H.-P."/>
        </authorList>
    </citation>
    <scope>NUCLEOTIDE SEQUENCE [LARGE SCALE GENOMIC DNA]</scope>
    <source>
        <strain evidence="2 3">DSM 45486</strain>
    </source>
</reference>
<evidence type="ECO:0000313" key="2">
    <source>
        <dbReference type="EMBL" id="MBB5803129.1"/>
    </source>
</evidence>
<protein>
    <recommendedName>
        <fullName evidence="4">Fatty acid desaturase</fullName>
    </recommendedName>
</protein>
<proteinExistence type="predicted"/>
<comment type="caution">
    <text evidence="2">The sequence shown here is derived from an EMBL/GenBank/DDBJ whole genome shotgun (WGS) entry which is preliminary data.</text>
</comment>